<evidence type="ECO:0000256" key="12">
    <source>
        <dbReference type="SAM" id="MobiDB-lite"/>
    </source>
</evidence>
<evidence type="ECO:0000259" key="13">
    <source>
        <dbReference type="PROSITE" id="PS51030"/>
    </source>
</evidence>
<dbReference type="InterPro" id="IPR049636">
    <property type="entry name" value="HNF4-like_DBD"/>
</dbReference>
<keyword evidence="16" id="KW-1185">Reference proteome</keyword>
<dbReference type="Pfam" id="PF00104">
    <property type="entry name" value="Hormone_recep"/>
    <property type="match status" value="1"/>
</dbReference>
<evidence type="ECO:0000256" key="3">
    <source>
        <dbReference type="ARBA" id="ARBA00022723"/>
    </source>
</evidence>
<keyword evidence="5" id="KW-0862">Zinc</keyword>
<feature type="domain" description="NR LBD" evidence="14">
    <location>
        <begin position="218"/>
        <end position="857"/>
    </location>
</feature>
<dbReference type="Proteomes" id="UP001432027">
    <property type="component" value="Unassembled WGS sequence"/>
</dbReference>
<name>A0AAV5UG35_9BILA</name>
<dbReference type="SUPFAM" id="SSF57716">
    <property type="entry name" value="Glucocorticoid receptor-like (DNA-binding domain)"/>
    <property type="match status" value="1"/>
</dbReference>
<dbReference type="AlphaFoldDB" id="A0AAV5UG35"/>
<feature type="domain" description="Nuclear receptor" evidence="13">
    <location>
        <begin position="21"/>
        <end position="96"/>
    </location>
</feature>
<evidence type="ECO:0000256" key="1">
    <source>
        <dbReference type="ARBA" id="ARBA00004123"/>
    </source>
</evidence>
<keyword evidence="10" id="KW-0539">Nucleus</keyword>
<evidence type="ECO:0000313" key="16">
    <source>
        <dbReference type="Proteomes" id="UP001432027"/>
    </source>
</evidence>
<keyword evidence="11" id="KW-0175">Coiled coil</keyword>
<keyword evidence="6" id="KW-0805">Transcription regulation</keyword>
<dbReference type="SMART" id="SM00399">
    <property type="entry name" value="ZnF_C4"/>
    <property type="match status" value="1"/>
</dbReference>
<accession>A0AAV5UG35</accession>
<comment type="similarity">
    <text evidence="2">Belongs to the nuclear hormone receptor family.</text>
</comment>
<dbReference type="PROSITE" id="PS51843">
    <property type="entry name" value="NR_LBD"/>
    <property type="match status" value="1"/>
</dbReference>
<evidence type="ECO:0000256" key="9">
    <source>
        <dbReference type="ARBA" id="ARBA00023170"/>
    </source>
</evidence>
<evidence type="ECO:0000256" key="11">
    <source>
        <dbReference type="SAM" id="Coils"/>
    </source>
</evidence>
<dbReference type="PRINTS" id="PR00047">
    <property type="entry name" value="STROIDFINGER"/>
</dbReference>
<dbReference type="EMBL" id="BTSX01000006">
    <property type="protein sequence ID" value="GMT05971.1"/>
    <property type="molecule type" value="Genomic_DNA"/>
</dbReference>
<comment type="caution">
    <text evidence="15">The sequence shown here is derived from an EMBL/GenBank/DDBJ whole genome shotgun (WGS) entry which is preliminary data.</text>
</comment>
<keyword evidence="4" id="KW-0863">Zinc-finger</keyword>
<dbReference type="GO" id="GO:0008270">
    <property type="term" value="F:zinc ion binding"/>
    <property type="evidence" value="ECO:0007669"/>
    <property type="project" value="UniProtKB-KW"/>
</dbReference>
<dbReference type="FunFam" id="3.30.50.10:FF:000030">
    <property type="entry name" value="Nuclear Hormone Receptor family"/>
    <property type="match status" value="1"/>
</dbReference>
<dbReference type="InterPro" id="IPR035500">
    <property type="entry name" value="NHR-like_dom_sf"/>
</dbReference>
<dbReference type="Pfam" id="PF00105">
    <property type="entry name" value="zf-C4"/>
    <property type="match status" value="1"/>
</dbReference>
<evidence type="ECO:0000313" key="15">
    <source>
        <dbReference type="EMBL" id="GMT05971.1"/>
    </source>
</evidence>
<evidence type="ECO:0000256" key="4">
    <source>
        <dbReference type="ARBA" id="ARBA00022771"/>
    </source>
</evidence>
<dbReference type="GO" id="GO:0000978">
    <property type="term" value="F:RNA polymerase II cis-regulatory region sequence-specific DNA binding"/>
    <property type="evidence" value="ECO:0007669"/>
    <property type="project" value="InterPro"/>
</dbReference>
<evidence type="ECO:0000256" key="8">
    <source>
        <dbReference type="ARBA" id="ARBA00023163"/>
    </source>
</evidence>
<keyword evidence="9" id="KW-0675">Receptor</keyword>
<keyword evidence="3" id="KW-0479">Metal-binding</keyword>
<dbReference type="PROSITE" id="PS51030">
    <property type="entry name" value="NUCLEAR_REC_DBD_2"/>
    <property type="match status" value="1"/>
</dbReference>
<dbReference type="InterPro" id="IPR001628">
    <property type="entry name" value="Znf_hrmn_rcpt"/>
</dbReference>
<dbReference type="PANTHER" id="PTHR24083">
    <property type="entry name" value="NUCLEAR HORMONE RECEPTOR"/>
    <property type="match status" value="1"/>
</dbReference>
<feature type="region of interest" description="Disordered" evidence="12">
    <location>
        <begin position="602"/>
        <end position="708"/>
    </location>
</feature>
<dbReference type="GO" id="GO:0005634">
    <property type="term" value="C:nucleus"/>
    <property type="evidence" value="ECO:0007669"/>
    <property type="project" value="UniProtKB-SubCell"/>
</dbReference>
<dbReference type="PROSITE" id="PS00031">
    <property type="entry name" value="NUCLEAR_REC_DBD_1"/>
    <property type="match status" value="1"/>
</dbReference>
<evidence type="ECO:0000259" key="14">
    <source>
        <dbReference type="PROSITE" id="PS51843"/>
    </source>
</evidence>
<dbReference type="InterPro" id="IPR013088">
    <property type="entry name" value="Znf_NHR/GATA"/>
</dbReference>
<dbReference type="SMART" id="SM00430">
    <property type="entry name" value="HOLI"/>
    <property type="match status" value="1"/>
</dbReference>
<sequence length="873" mass="96876">MAPVLTKSGAPSNRREKIPEGTLCVVCDDLASGIHYSVASCNGCKTFFRRALVNKQTFTCQFTGECMVGKNVRCVCRSCRLKKCFEQGMDPKAIQHDRDKIRYTKVLKREKEQAKALAEAELEKIMKVKEEIGSPGGPECSDVPSSSRMFNSEVDMMLAPETYTELDSTLRELMRIEKKLVEVRNAYRFDDQISTIWNMYIGSRALLSEDDWLSSATQMQPMLFALSERPQPSQVSSASPYRCARITPWSLREWFQRDLTLMMEWVKLLPGVLKLTTADKVTLQKNFALNFAVFQLTFYTRDTTVLAGDDFMTSVDQMSLEERLKNLKRRGEILRTSPPPPAPSFTSFMNSGLMNLANSLYKQPLAKKIKDEILEDEPTCSAYLRRLNGQAKALAADCSPSTSTYIRPSADNTLPAFLINNGLAGVTSFSEGINQVASNVPPLPPTMSTGLPGALSSCLASSLQASASSSAPTIHQLPPVPTGFFSALANSPSSLGFPPSPLIGASPLIANSPLFTSSPLITSSPMMFVPLMSTLANMAAAHTFAPPMEKEKTPEIDVETVSMDGRTNEMTVPFRAPPSLARSCSLTGSSSDVISHMHLMSMRSPAEPCCSSKKDERMRSPSPAEIQPIPSTDTTPRAAQAAIKDEPFSPSFSAPSSVKNPASAAAEKSNEKDGEVTELTKSGETTIDGSEERRRSEEDEETPCDPTPEAQIMNRINYPDGSFIERDKDRPSNDELYGLLIDGIWKVFRRLDIDQETFVLYKMMVFFNTELTHRGDHKLSEDGVRYVEQMRQKMYVQLLVHLQRKRGKDGLKVFSNLLLLGSTVSRVRFSLQKMFTMTSIFVPSNDLVDQLILRDNDERAPSPSAFRPYHPSY</sequence>
<keyword evidence="8" id="KW-0804">Transcription</keyword>
<dbReference type="GO" id="GO:0003700">
    <property type="term" value="F:DNA-binding transcription factor activity"/>
    <property type="evidence" value="ECO:0007669"/>
    <property type="project" value="InterPro"/>
</dbReference>
<dbReference type="InterPro" id="IPR050274">
    <property type="entry name" value="Nuclear_hormone_rcpt_NR2"/>
</dbReference>
<comment type="subcellular location">
    <subcellularLocation>
        <location evidence="1">Nucleus</location>
    </subcellularLocation>
</comment>
<dbReference type="Gene3D" id="1.10.565.10">
    <property type="entry name" value="Retinoid X Receptor"/>
    <property type="match status" value="2"/>
</dbReference>
<evidence type="ECO:0000256" key="10">
    <source>
        <dbReference type="ARBA" id="ARBA00023242"/>
    </source>
</evidence>
<dbReference type="Gene3D" id="3.30.50.10">
    <property type="entry name" value="Erythroid Transcription Factor GATA-1, subunit A"/>
    <property type="match status" value="1"/>
</dbReference>
<reference evidence="15" key="1">
    <citation type="submission" date="2023-10" db="EMBL/GenBank/DDBJ databases">
        <title>Genome assembly of Pristionchus species.</title>
        <authorList>
            <person name="Yoshida K."/>
            <person name="Sommer R.J."/>
        </authorList>
    </citation>
    <scope>NUCLEOTIDE SEQUENCE</scope>
    <source>
        <strain evidence="15">RS0144</strain>
    </source>
</reference>
<dbReference type="CDD" id="cd06960">
    <property type="entry name" value="NR_DBD_HNF4A"/>
    <property type="match status" value="1"/>
</dbReference>
<evidence type="ECO:0000256" key="6">
    <source>
        <dbReference type="ARBA" id="ARBA00023015"/>
    </source>
</evidence>
<feature type="compositionally biased region" description="Polar residues" evidence="12">
    <location>
        <begin position="679"/>
        <end position="688"/>
    </location>
</feature>
<feature type="compositionally biased region" description="Low complexity" evidence="12">
    <location>
        <begin position="648"/>
        <end position="657"/>
    </location>
</feature>
<evidence type="ECO:0000256" key="5">
    <source>
        <dbReference type="ARBA" id="ARBA00022833"/>
    </source>
</evidence>
<gene>
    <name evidence="15" type="ORF">PENTCL1PPCAC_28145</name>
</gene>
<dbReference type="SUPFAM" id="SSF48508">
    <property type="entry name" value="Nuclear receptor ligand-binding domain"/>
    <property type="match status" value="2"/>
</dbReference>
<dbReference type="InterPro" id="IPR000536">
    <property type="entry name" value="Nucl_hrmn_rcpt_lig-bd"/>
</dbReference>
<organism evidence="15 16">
    <name type="scientific">Pristionchus entomophagus</name>
    <dbReference type="NCBI Taxonomy" id="358040"/>
    <lineage>
        <taxon>Eukaryota</taxon>
        <taxon>Metazoa</taxon>
        <taxon>Ecdysozoa</taxon>
        <taxon>Nematoda</taxon>
        <taxon>Chromadorea</taxon>
        <taxon>Rhabditida</taxon>
        <taxon>Rhabditina</taxon>
        <taxon>Diplogasteromorpha</taxon>
        <taxon>Diplogasteroidea</taxon>
        <taxon>Neodiplogasteridae</taxon>
        <taxon>Pristionchus</taxon>
    </lineage>
</organism>
<evidence type="ECO:0000256" key="2">
    <source>
        <dbReference type="ARBA" id="ARBA00005993"/>
    </source>
</evidence>
<keyword evidence="7" id="KW-0238">DNA-binding</keyword>
<proteinExistence type="inferred from homology"/>
<protein>
    <submittedName>
        <fullName evidence="15">Uncharacterized protein</fullName>
    </submittedName>
</protein>
<evidence type="ECO:0000256" key="7">
    <source>
        <dbReference type="ARBA" id="ARBA00023125"/>
    </source>
</evidence>
<feature type="coiled-coil region" evidence="11">
    <location>
        <begin position="104"/>
        <end position="131"/>
    </location>
</feature>